<comment type="caution">
    <text evidence="1">The sequence shown here is derived from an EMBL/GenBank/DDBJ whole genome shotgun (WGS) entry which is preliminary data.</text>
</comment>
<proteinExistence type="predicted"/>
<keyword evidence="2" id="KW-1185">Reference proteome</keyword>
<dbReference type="RefSeq" id="WP_004629293.1">
    <property type="nucleotide sequence ID" value="NZ_AORV01000061.1"/>
</dbReference>
<sequence length="86" mass="9950">MNLVIYSILSRIFEERFGLDISLINFNIDILDGQFGIEPRDLVYLLFDIEREFNITVAEKDIVSGDFKTLNGIINVINRQLKKNGE</sequence>
<dbReference type="PATRIC" id="fig|1195236.3.peg.4547"/>
<dbReference type="SUPFAM" id="SSF47336">
    <property type="entry name" value="ACP-like"/>
    <property type="match status" value="1"/>
</dbReference>
<reference evidence="1 2" key="1">
    <citation type="journal article" date="2013" name="Genome Announc.">
        <title>Draft Genome Sequence of the Cellulolytic, Mesophilic, Anaerobic Bacterium Clostridium termitidis Strain CT1112 (DSM 5398).</title>
        <authorList>
            <person name="Lal S."/>
            <person name="Ramachandran U."/>
            <person name="Zhang X."/>
            <person name="Munir R."/>
            <person name="Sparling R."/>
            <person name="Levin D.B."/>
        </authorList>
    </citation>
    <scope>NUCLEOTIDE SEQUENCE [LARGE SCALE GENOMIC DNA]</scope>
    <source>
        <strain evidence="1 2">CT1112</strain>
    </source>
</reference>
<dbReference type="EMBL" id="AORV01000061">
    <property type="protein sequence ID" value="EMS69902.1"/>
    <property type="molecule type" value="Genomic_DNA"/>
</dbReference>
<organism evidence="1 2">
    <name type="scientific">Ruminiclostridium cellobioparum subsp. termitidis CT1112</name>
    <dbReference type="NCBI Taxonomy" id="1195236"/>
    <lineage>
        <taxon>Bacteria</taxon>
        <taxon>Bacillati</taxon>
        <taxon>Bacillota</taxon>
        <taxon>Clostridia</taxon>
        <taxon>Eubacteriales</taxon>
        <taxon>Oscillospiraceae</taxon>
        <taxon>Ruminiclostridium</taxon>
    </lineage>
</organism>
<accession>S0FG74</accession>
<name>S0FG74_RUMCE</name>
<evidence type="ECO:0000313" key="1">
    <source>
        <dbReference type="EMBL" id="EMS69902.1"/>
    </source>
</evidence>
<gene>
    <name evidence="1" type="ORF">CTER_4362</name>
</gene>
<dbReference type="Gene3D" id="1.10.1200.10">
    <property type="entry name" value="ACP-like"/>
    <property type="match status" value="1"/>
</dbReference>
<evidence type="ECO:0000313" key="2">
    <source>
        <dbReference type="Proteomes" id="UP000014155"/>
    </source>
</evidence>
<protein>
    <recommendedName>
        <fullName evidence="3">Carrier domain-containing protein</fullName>
    </recommendedName>
</protein>
<dbReference type="Proteomes" id="UP000014155">
    <property type="component" value="Unassembled WGS sequence"/>
</dbReference>
<dbReference type="AlphaFoldDB" id="S0FG74"/>
<evidence type="ECO:0008006" key="3">
    <source>
        <dbReference type="Google" id="ProtNLM"/>
    </source>
</evidence>
<dbReference type="InterPro" id="IPR036736">
    <property type="entry name" value="ACP-like_sf"/>
</dbReference>